<dbReference type="AlphaFoldDB" id="A0A0E9TRX9"/>
<dbReference type="EMBL" id="GBXM01044870">
    <property type="protein sequence ID" value="JAH63707.1"/>
    <property type="molecule type" value="Transcribed_RNA"/>
</dbReference>
<protein>
    <submittedName>
        <fullName evidence="1">Uncharacterized protein</fullName>
    </submittedName>
</protein>
<organism evidence="1">
    <name type="scientific">Anguilla anguilla</name>
    <name type="common">European freshwater eel</name>
    <name type="synonym">Muraena anguilla</name>
    <dbReference type="NCBI Taxonomy" id="7936"/>
    <lineage>
        <taxon>Eukaryota</taxon>
        <taxon>Metazoa</taxon>
        <taxon>Chordata</taxon>
        <taxon>Craniata</taxon>
        <taxon>Vertebrata</taxon>
        <taxon>Euteleostomi</taxon>
        <taxon>Actinopterygii</taxon>
        <taxon>Neopterygii</taxon>
        <taxon>Teleostei</taxon>
        <taxon>Anguilliformes</taxon>
        <taxon>Anguillidae</taxon>
        <taxon>Anguilla</taxon>
    </lineage>
</organism>
<name>A0A0E9TRX9_ANGAN</name>
<dbReference type="EMBL" id="GBXM01053089">
    <property type="protein sequence ID" value="JAH55488.1"/>
    <property type="molecule type" value="Transcribed_RNA"/>
</dbReference>
<proteinExistence type="predicted"/>
<accession>A0A0E9TRX9</accession>
<reference evidence="1" key="1">
    <citation type="submission" date="2014-11" db="EMBL/GenBank/DDBJ databases">
        <authorList>
            <person name="Amaro Gonzalez C."/>
        </authorList>
    </citation>
    <scope>NUCLEOTIDE SEQUENCE</scope>
</reference>
<reference evidence="1" key="2">
    <citation type="journal article" date="2015" name="Fish Shellfish Immunol.">
        <title>Early steps in the European eel (Anguilla anguilla)-Vibrio vulnificus interaction in the gills: Role of the RtxA13 toxin.</title>
        <authorList>
            <person name="Callol A."/>
            <person name="Pajuelo D."/>
            <person name="Ebbesson L."/>
            <person name="Teles M."/>
            <person name="MacKenzie S."/>
            <person name="Amaro C."/>
        </authorList>
    </citation>
    <scope>NUCLEOTIDE SEQUENCE</scope>
</reference>
<sequence>MSDPLTQERSRAGRCPV</sequence>
<evidence type="ECO:0000313" key="1">
    <source>
        <dbReference type="EMBL" id="JAH55488.1"/>
    </source>
</evidence>